<keyword evidence="2" id="KW-0732">Signal</keyword>
<dbReference type="RefSeq" id="WP_011522561.1">
    <property type="nucleotide sequence ID" value="NC_008009.1"/>
</dbReference>
<dbReference type="EMBL" id="CP000360">
    <property type="protein sequence ID" value="ABF40759.1"/>
    <property type="molecule type" value="Genomic_DNA"/>
</dbReference>
<dbReference type="AlphaFoldDB" id="Q1IQU1"/>
<dbReference type="EnsemblBacteria" id="ABF40759">
    <property type="protein sequence ID" value="ABF40759"/>
    <property type="gene ID" value="Acid345_1758"/>
</dbReference>
<dbReference type="Gene3D" id="1.10.150.320">
    <property type="entry name" value="Photosystem II 12 kDa extrinsic protein"/>
    <property type="match status" value="1"/>
</dbReference>
<feature type="chain" id="PRO_5004191125" evidence="2">
    <location>
        <begin position="24"/>
        <end position="110"/>
    </location>
</feature>
<dbReference type="KEGG" id="aba:Acid345_1758"/>
<feature type="compositionally biased region" description="Polar residues" evidence="1">
    <location>
        <begin position="25"/>
        <end position="41"/>
    </location>
</feature>
<dbReference type="eggNOG" id="COG1555">
    <property type="taxonomic scope" value="Bacteria"/>
</dbReference>
<dbReference type="Proteomes" id="UP000002432">
    <property type="component" value="Chromosome"/>
</dbReference>
<evidence type="ECO:0000313" key="3">
    <source>
        <dbReference type="EMBL" id="ABF40759.1"/>
    </source>
</evidence>
<evidence type="ECO:0000313" key="4">
    <source>
        <dbReference type="Proteomes" id="UP000002432"/>
    </source>
</evidence>
<gene>
    <name evidence="3" type="ordered locus">Acid345_1758</name>
</gene>
<accession>Q1IQU1</accession>
<dbReference type="GO" id="GO:0003677">
    <property type="term" value="F:DNA binding"/>
    <property type="evidence" value="ECO:0007669"/>
    <property type="project" value="UniProtKB-KW"/>
</dbReference>
<protein>
    <submittedName>
        <fullName evidence="3">DNA uptake protein and related DNA-binding protein</fullName>
    </submittedName>
</protein>
<feature type="region of interest" description="Disordered" evidence="1">
    <location>
        <begin position="25"/>
        <end position="44"/>
    </location>
</feature>
<feature type="signal peptide" evidence="2">
    <location>
        <begin position="1"/>
        <end position="23"/>
    </location>
</feature>
<dbReference type="STRING" id="204669.Acid345_1758"/>
<dbReference type="Pfam" id="PF12836">
    <property type="entry name" value="HHH_3"/>
    <property type="match status" value="1"/>
</dbReference>
<proteinExistence type="predicted"/>
<dbReference type="HOGENOM" id="CLU_052011_5_1_0"/>
<organism evidence="3 4">
    <name type="scientific">Koribacter versatilis (strain Ellin345)</name>
    <dbReference type="NCBI Taxonomy" id="204669"/>
    <lineage>
        <taxon>Bacteria</taxon>
        <taxon>Pseudomonadati</taxon>
        <taxon>Acidobacteriota</taxon>
        <taxon>Terriglobia</taxon>
        <taxon>Terriglobales</taxon>
        <taxon>Candidatus Korobacteraceae</taxon>
        <taxon>Candidatus Korobacter</taxon>
    </lineage>
</organism>
<sequence>MKKNLVRIFALAVVALVASLGFAQSGGNPTTAKSQASSAPDKSTAKIDINSATGDELATLPGIGPATAQKIIAGRPYHTKTDLKNQKIVNGPTYDKIKDQIIAKQGDKTK</sequence>
<keyword evidence="4" id="KW-1185">Reference proteome</keyword>
<name>Q1IQU1_KORVE</name>
<keyword evidence="3" id="KW-0238">DNA-binding</keyword>
<evidence type="ECO:0000256" key="2">
    <source>
        <dbReference type="SAM" id="SignalP"/>
    </source>
</evidence>
<dbReference type="SUPFAM" id="SSF81585">
    <property type="entry name" value="PsbU/PolX domain-like"/>
    <property type="match status" value="1"/>
</dbReference>
<reference evidence="3 4" key="1">
    <citation type="journal article" date="2009" name="Appl. Environ. Microbiol.">
        <title>Three genomes from the phylum Acidobacteria provide insight into the lifestyles of these microorganisms in soils.</title>
        <authorList>
            <person name="Ward N.L."/>
            <person name="Challacombe J.F."/>
            <person name="Janssen P.H."/>
            <person name="Henrissat B."/>
            <person name="Coutinho P.M."/>
            <person name="Wu M."/>
            <person name="Xie G."/>
            <person name="Haft D.H."/>
            <person name="Sait M."/>
            <person name="Badger J."/>
            <person name="Barabote R.D."/>
            <person name="Bradley B."/>
            <person name="Brettin T.S."/>
            <person name="Brinkac L.M."/>
            <person name="Bruce D."/>
            <person name="Creasy T."/>
            <person name="Daugherty S.C."/>
            <person name="Davidsen T.M."/>
            <person name="DeBoy R.T."/>
            <person name="Detter J.C."/>
            <person name="Dodson R.J."/>
            <person name="Durkin A.S."/>
            <person name="Ganapathy A."/>
            <person name="Gwinn-Giglio M."/>
            <person name="Han C.S."/>
            <person name="Khouri H."/>
            <person name="Kiss H."/>
            <person name="Kothari S.P."/>
            <person name="Madupu R."/>
            <person name="Nelson K.E."/>
            <person name="Nelson W.C."/>
            <person name="Paulsen I."/>
            <person name="Penn K."/>
            <person name="Ren Q."/>
            <person name="Rosovitz M.J."/>
            <person name="Selengut J.D."/>
            <person name="Shrivastava S."/>
            <person name="Sullivan S.A."/>
            <person name="Tapia R."/>
            <person name="Thompson L.S."/>
            <person name="Watkins K.L."/>
            <person name="Yang Q."/>
            <person name="Yu C."/>
            <person name="Zafar N."/>
            <person name="Zhou L."/>
            <person name="Kuske C.R."/>
        </authorList>
    </citation>
    <scope>NUCLEOTIDE SEQUENCE [LARGE SCALE GENOMIC DNA]</scope>
    <source>
        <strain evidence="3 4">Ellin345</strain>
    </source>
</reference>
<evidence type="ECO:0000256" key="1">
    <source>
        <dbReference type="SAM" id="MobiDB-lite"/>
    </source>
</evidence>